<proteinExistence type="predicted"/>
<protein>
    <submittedName>
        <fullName evidence="2">Uncharacterized protein</fullName>
    </submittedName>
</protein>
<keyword evidence="3" id="KW-1185">Reference proteome</keyword>
<accession>A0A2S4VUW6</accession>
<feature type="non-terminal residue" evidence="2">
    <location>
        <position position="1"/>
    </location>
</feature>
<evidence type="ECO:0000313" key="2">
    <source>
        <dbReference type="EMBL" id="POW13306.1"/>
    </source>
</evidence>
<name>A0A2S4VUW6_9BASI</name>
<reference evidence="2" key="1">
    <citation type="submission" date="2017-12" db="EMBL/GenBank/DDBJ databases">
        <title>Gene loss provides genomic basis for host adaptation in cereal stripe rust fungi.</title>
        <authorList>
            <person name="Xia C."/>
        </authorList>
    </citation>
    <scope>NUCLEOTIDE SEQUENCE [LARGE SCALE GENOMIC DNA]</scope>
    <source>
        <strain evidence="2">93-210</strain>
    </source>
</reference>
<sequence>RAINPKMLELAIMRDTWNVDKTLREKQDLAIMASNVHDKLTQLCNAALVRNPNYQSQLPPPPPPAATPMDINSITASVRQGSHHQSLLSQRGGLNKRED</sequence>
<evidence type="ECO:0000256" key="1">
    <source>
        <dbReference type="SAM" id="MobiDB-lite"/>
    </source>
</evidence>
<dbReference type="Proteomes" id="UP000239156">
    <property type="component" value="Unassembled WGS sequence"/>
</dbReference>
<dbReference type="EMBL" id="PKSL01000025">
    <property type="protein sequence ID" value="POW13306.1"/>
    <property type="molecule type" value="Genomic_DNA"/>
</dbReference>
<evidence type="ECO:0000313" key="3">
    <source>
        <dbReference type="Proteomes" id="UP000239156"/>
    </source>
</evidence>
<organism evidence="2 3">
    <name type="scientific">Puccinia striiformis</name>
    <dbReference type="NCBI Taxonomy" id="27350"/>
    <lineage>
        <taxon>Eukaryota</taxon>
        <taxon>Fungi</taxon>
        <taxon>Dikarya</taxon>
        <taxon>Basidiomycota</taxon>
        <taxon>Pucciniomycotina</taxon>
        <taxon>Pucciniomycetes</taxon>
        <taxon>Pucciniales</taxon>
        <taxon>Pucciniaceae</taxon>
        <taxon>Puccinia</taxon>
    </lineage>
</organism>
<feature type="region of interest" description="Disordered" evidence="1">
    <location>
        <begin position="56"/>
        <end position="99"/>
    </location>
</feature>
<dbReference type="VEuPathDB" id="FungiDB:PSTT_03807"/>
<dbReference type="VEuPathDB" id="FungiDB:PSHT_07089"/>
<comment type="caution">
    <text evidence="2">The sequence shown here is derived from an EMBL/GenBank/DDBJ whole genome shotgun (WGS) entry which is preliminary data.</text>
</comment>
<gene>
    <name evidence="2" type="ORF">PSTT_03807</name>
</gene>
<feature type="compositionally biased region" description="Polar residues" evidence="1">
    <location>
        <begin position="70"/>
        <end position="89"/>
    </location>
</feature>
<dbReference type="AlphaFoldDB" id="A0A2S4VUW6"/>